<dbReference type="InterPro" id="IPR027417">
    <property type="entry name" value="P-loop_NTPase"/>
</dbReference>
<comment type="caution">
    <text evidence="7">The sequence shown here is derived from an EMBL/GenBank/DDBJ whole genome shotgun (WGS) entry which is preliminary data.</text>
</comment>
<proteinExistence type="predicted"/>
<evidence type="ECO:0000259" key="5">
    <source>
        <dbReference type="Pfam" id="PF00580"/>
    </source>
</evidence>
<keyword evidence="3 7" id="KW-0347">Helicase</keyword>
<keyword evidence="1" id="KW-0547">Nucleotide-binding</keyword>
<evidence type="ECO:0000256" key="2">
    <source>
        <dbReference type="ARBA" id="ARBA00022801"/>
    </source>
</evidence>
<dbReference type="EMBL" id="JAAGWE010000011">
    <property type="protein sequence ID" value="NEM05461.1"/>
    <property type="molecule type" value="Genomic_DNA"/>
</dbReference>
<dbReference type="Pfam" id="PF13538">
    <property type="entry name" value="UvrD_C_2"/>
    <property type="match status" value="1"/>
</dbReference>
<dbReference type="Gene3D" id="3.40.50.300">
    <property type="entry name" value="P-loop containing nucleotide triphosphate hydrolases"/>
    <property type="match status" value="2"/>
</dbReference>
<evidence type="ECO:0000256" key="3">
    <source>
        <dbReference type="ARBA" id="ARBA00022806"/>
    </source>
</evidence>
<dbReference type="GO" id="GO:0003677">
    <property type="term" value="F:DNA binding"/>
    <property type="evidence" value="ECO:0007669"/>
    <property type="project" value="InterPro"/>
</dbReference>
<gene>
    <name evidence="7" type="ORF">GCU54_05430</name>
</gene>
<evidence type="ECO:0000313" key="8">
    <source>
        <dbReference type="Proteomes" id="UP000471126"/>
    </source>
</evidence>
<evidence type="ECO:0000313" key="7">
    <source>
        <dbReference type="EMBL" id="NEM05461.1"/>
    </source>
</evidence>
<reference evidence="7 8" key="1">
    <citation type="submission" date="2019-12" db="EMBL/GenBank/DDBJ databases">
        <title>WGS of CPCC 203550 I12A-02606.</title>
        <authorList>
            <person name="Jiang Z."/>
        </authorList>
    </citation>
    <scope>NUCLEOTIDE SEQUENCE [LARGE SCALE GENOMIC DNA]</scope>
    <source>
        <strain evidence="7 8">I12A-02606</strain>
    </source>
</reference>
<dbReference type="SUPFAM" id="SSF52540">
    <property type="entry name" value="P-loop containing nucleoside triphosphate hydrolases"/>
    <property type="match status" value="1"/>
</dbReference>
<name>A0A6P0GB73_9ACTN</name>
<feature type="domain" description="UvrD-like helicase ATP-binding" evidence="5">
    <location>
        <begin position="7"/>
        <end position="93"/>
    </location>
</feature>
<dbReference type="InterPro" id="IPR014016">
    <property type="entry name" value="UvrD-like_ATP-bd"/>
</dbReference>
<dbReference type="InterPro" id="IPR000212">
    <property type="entry name" value="DNA_helicase_UvrD/REP"/>
</dbReference>
<feature type="domain" description="UvrD-like helicase C-terminal" evidence="6">
    <location>
        <begin position="367"/>
        <end position="419"/>
    </location>
</feature>
<keyword evidence="4" id="KW-0067">ATP-binding</keyword>
<keyword evidence="2" id="KW-0378">Hydrolase</keyword>
<dbReference type="PANTHER" id="PTHR11070:SF2">
    <property type="entry name" value="ATP-DEPENDENT DNA HELICASE SRS2"/>
    <property type="match status" value="1"/>
</dbReference>
<evidence type="ECO:0000256" key="1">
    <source>
        <dbReference type="ARBA" id="ARBA00022741"/>
    </source>
</evidence>
<dbReference type="GO" id="GO:0043138">
    <property type="term" value="F:3'-5' DNA helicase activity"/>
    <property type="evidence" value="ECO:0007669"/>
    <property type="project" value="TreeGrafter"/>
</dbReference>
<dbReference type="GO" id="GO:0016787">
    <property type="term" value="F:hydrolase activity"/>
    <property type="evidence" value="ECO:0007669"/>
    <property type="project" value="UniProtKB-KW"/>
</dbReference>
<protein>
    <submittedName>
        <fullName evidence="7">ATP-dependent helicase</fullName>
    </submittedName>
</protein>
<dbReference type="InterPro" id="IPR027785">
    <property type="entry name" value="UvrD-like_helicase_C"/>
</dbReference>
<evidence type="ECO:0000259" key="6">
    <source>
        <dbReference type="Pfam" id="PF13538"/>
    </source>
</evidence>
<organism evidence="7 8">
    <name type="scientific">Geodermatophilus normandii</name>
    <dbReference type="NCBI Taxonomy" id="1137989"/>
    <lineage>
        <taxon>Bacteria</taxon>
        <taxon>Bacillati</taxon>
        <taxon>Actinomycetota</taxon>
        <taxon>Actinomycetes</taxon>
        <taxon>Geodermatophilales</taxon>
        <taxon>Geodermatophilaceae</taxon>
        <taxon>Geodermatophilus</taxon>
    </lineage>
</organism>
<accession>A0A6P0GB73</accession>
<dbReference type="AlphaFoldDB" id="A0A6P0GB73"/>
<dbReference type="GO" id="GO:0005829">
    <property type="term" value="C:cytosol"/>
    <property type="evidence" value="ECO:0007669"/>
    <property type="project" value="TreeGrafter"/>
</dbReference>
<dbReference type="GO" id="GO:0000725">
    <property type="term" value="P:recombinational repair"/>
    <property type="evidence" value="ECO:0007669"/>
    <property type="project" value="TreeGrafter"/>
</dbReference>
<dbReference type="Proteomes" id="UP000471126">
    <property type="component" value="Unassembled WGS sequence"/>
</dbReference>
<evidence type="ECO:0000256" key="4">
    <source>
        <dbReference type="ARBA" id="ARBA00022840"/>
    </source>
</evidence>
<sequence length="592" mass="64838">MAEAEANARLIVTAGAGQGKTEVVAARLRHLIEEEGLSGTDDLLVLSFSRAAVAAVQGRVRGDSSLAAVTVRTFDSLASRLLLEAGEDVEGLRFDPRVRAATELLEKPDSDVPTVDLLRHVVVDEVQDLVGDRAELVLALLRRLDADAGFTVLGDPLQAVFDFVLDESRSSTTSTQLLDALRAGLDAVDLPLEHHYRAQTAETRVVVGLGDRMRKAKSGRSRLNKVRHHVDGLPPVGALEDLVRLLPRWTGRTALLCDTNGQAMLISRELDELSVSHRLRRPAEQLSVPSWVAGVLAESPTRHVDRAMFDRMVDESPLVVPDTAWRLLKATERRRRAPRELDLVELAAHIAAGDVPVELADAGDADVVVSTVHRAKGLEFDNVVVVEQPERAADEPDDRADDERARELYVAVSRARCRLATVKSPSTRGLYRDRRPPGRWVHAYKSWQTNAFEFQLSDVERKRPYGDEPEAAQEVQRLLRSELAAAGLPVEGGLDPRRSTPSAPVYELSVCGHPVAITSAAFAAALVQRLNRAWRNHPGPPVALHRLRTDGIETAAGPPMAGDRLGVGRWGLWLAPRIGGLAWLHYEKGERG</sequence>
<dbReference type="GO" id="GO:0005524">
    <property type="term" value="F:ATP binding"/>
    <property type="evidence" value="ECO:0007669"/>
    <property type="project" value="UniProtKB-KW"/>
</dbReference>
<dbReference type="Pfam" id="PF00580">
    <property type="entry name" value="UvrD-helicase"/>
    <property type="match status" value="1"/>
</dbReference>
<dbReference type="PANTHER" id="PTHR11070">
    <property type="entry name" value="UVRD / RECB / PCRA DNA HELICASE FAMILY MEMBER"/>
    <property type="match status" value="1"/>
</dbReference>